<feature type="compositionally biased region" description="Basic and acidic residues" evidence="1">
    <location>
        <begin position="452"/>
        <end position="463"/>
    </location>
</feature>
<dbReference type="AlphaFoldDB" id="A0A0L6VNV3"/>
<protein>
    <submittedName>
        <fullName evidence="2">Uncharacterized protein</fullName>
    </submittedName>
</protein>
<sequence length="502" mass="57414">MPAQAPNHTPRPHFLHRQRNPTKGLKILSYVYFGLPQISTCAMSSAAATAETRSYRLTYKGSTKCHIPTILFHYHLSVSILSSTLAKKIGTVYSKESVLPIITVEISEVFSLKNKNLTCLYLCQEKRIFGMEFITSDSLVKLGGLTEACIKSHRLWIIYRKCGSIESWKYGCSPDILRESLFRIIWSLKSTDREMLAFIRFVGLGRHQRRARGAWQLSDEAEVQGSVVQEGVKLWLRRKGVVLFIYLSTHSMQNIPNLFLGCNERECLLFELKIIPTVLPKFSAFFYTPDIAPTKIQIHLRGLFLSILNIQMTYFVACCYQHVDQVVLKYICDDKTRSIMTSNYFAIRVNHELLSELLHWHPDLRDFVNGESGGAKEHMLNSQELSKHWGQKGRGRAPFHPYPGWRIMFHEIFNFLLRKAFQLHSSNRTFLGVGRNGKNKIKLGQEEQPTGSKDEHMGGSVRRERFSTVVKRELLCLTGSPSIIAKQCIINLPIGQDQSQNA</sequence>
<comment type="caution">
    <text evidence="2">The sequence shown here is derived from an EMBL/GenBank/DDBJ whole genome shotgun (WGS) entry which is preliminary data.</text>
</comment>
<proteinExistence type="predicted"/>
<evidence type="ECO:0000313" key="3">
    <source>
        <dbReference type="Proteomes" id="UP000037035"/>
    </source>
</evidence>
<gene>
    <name evidence="2" type="ORF">VP01_1283g1</name>
</gene>
<organism evidence="2 3">
    <name type="scientific">Puccinia sorghi</name>
    <dbReference type="NCBI Taxonomy" id="27349"/>
    <lineage>
        <taxon>Eukaryota</taxon>
        <taxon>Fungi</taxon>
        <taxon>Dikarya</taxon>
        <taxon>Basidiomycota</taxon>
        <taxon>Pucciniomycotina</taxon>
        <taxon>Pucciniomycetes</taxon>
        <taxon>Pucciniales</taxon>
        <taxon>Pucciniaceae</taxon>
        <taxon>Puccinia</taxon>
    </lineage>
</organism>
<keyword evidence="3" id="KW-1185">Reference proteome</keyword>
<reference evidence="2 3" key="1">
    <citation type="submission" date="2015-08" db="EMBL/GenBank/DDBJ databases">
        <title>Next Generation Sequencing and Analysis of the Genome of Puccinia sorghi L Schw, the Causal Agent of Maize Common Rust.</title>
        <authorList>
            <person name="Rochi L."/>
            <person name="Burguener G."/>
            <person name="Darino M."/>
            <person name="Turjanski A."/>
            <person name="Kreff E."/>
            <person name="Dieguez M.J."/>
            <person name="Sacco F."/>
        </authorList>
    </citation>
    <scope>NUCLEOTIDE SEQUENCE [LARGE SCALE GENOMIC DNA]</scope>
    <source>
        <strain evidence="2 3">RO10H11247</strain>
    </source>
</reference>
<name>A0A0L6VNV3_9BASI</name>
<dbReference type="Proteomes" id="UP000037035">
    <property type="component" value="Unassembled WGS sequence"/>
</dbReference>
<feature type="region of interest" description="Disordered" evidence="1">
    <location>
        <begin position="441"/>
        <end position="463"/>
    </location>
</feature>
<dbReference type="VEuPathDB" id="FungiDB:VP01_1283g1"/>
<accession>A0A0L6VNV3</accession>
<dbReference type="EMBL" id="LAVV01003154">
    <property type="protein sequence ID" value="KNZ62327.1"/>
    <property type="molecule type" value="Genomic_DNA"/>
</dbReference>
<evidence type="ECO:0000313" key="2">
    <source>
        <dbReference type="EMBL" id="KNZ62327.1"/>
    </source>
</evidence>
<evidence type="ECO:0000256" key="1">
    <source>
        <dbReference type="SAM" id="MobiDB-lite"/>
    </source>
</evidence>